<accession>A0A9P7ZFL1</accession>
<comment type="caution">
    <text evidence="1">The sequence shown here is derived from an EMBL/GenBank/DDBJ whole genome shotgun (WGS) entry which is preliminary data.</text>
</comment>
<evidence type="ECO:0000313" key="1">
    <source>
        <dbReference type="EMBL" id="KAG9250563.1"/>
    </source>
</evidence>
<reference evidence="1" key="1">
    <citation type="journal article" date="2021" name="IMA Fungus">
        <title>Genomic characterization of three marine fungi, including Emericellopsis atlantica sp. nov. with signatures of a generalist lifestyle and marine biomass degradation.</title>
        <authorList>
            <person name="Hagestad O.C."/>
            <person name="Hou L."/>
            <person name="Andersen J.H."/>
            <person name="Hansen E.H."/>
            <person name="Altermark B."/>
            <person name="Li C."/>
            <person name="Kuhnert E."/>
            <person name="Cox R.J."/>
            <person name="Crous P.W."/>
            <person name="Spatafora J.W."/>
            <person name="Lail K."/>
            <person name="Amirebrahimi M."/>
            <person name="Lipzen A."/>
            <person name="Pangilinan J."/>
            <person name="Andreopoulos W."/>
            <person name="Hayes R.D."/>
            <person name="Ng V."/>
            <person name="Grigoriev I.V."/>
            <person name="Jackson S.A."/>
            <person name="Sutton T.D.S."/>
            <person name="Dobson A.D.W."/>
            <person name="Rama T."/>
        </authorList>
    </citation>
    <scope>NUCLEOTIDE SEQUENCE</scope>
    <source>
        <strain evidence="1">TS7</strain>
    </source>
</reference>
<dbReference type="PANTHER" id="PTHR37540">
    <property type="entry name" value="TRANSCRIPTION FACTOR (ACR-2), PUTATIVE-RELATED-RELATED"/>
    <property type="match status" value="1"/>
</dbReference>
<dbReference type="RefSeq" id="XP_046114487.1">
    <property type="nucleotide sequence ID" value="XM_046259288.1"/>
</dbReference>
<dbReference type="AlphaFoldDB" id="A0A9P7ZFL1"/>
<organism evidence="1 2">
    <name type="scientific">Emericellopsis atlantica</name>
    <dbReference type="NCBI Taxonomy" id="2614577"/>
    <lineage>
        <taxon>Eukaryota</taxon>
        <taxon>Fungi</taxon>
        <taxon>Dikarya</taxon>
        <taxon>Ascomycota</taxon>
        <taxon>Pezizomycotina</taxon>
        <taxon>Sordariomycetes</taxon>
        <taxon>Hypocreomycetidae</taxon>
        <taxon>Hypocreales</taxon>
        <taxon>Bionectriaceae</taxon>
        <taxon>Emericellopsis</taxon>
    </lineage>
</organism>
<name>A0A9P7ZFL1_9HYPO</name>
<dbReference type="Proteomes" id="UP000887229">
    <property type="component" value="Unassembled WGS sequence"/>
</dbReference>
<evidence type="ECO:0000313" key="2">
    <source>
        <dbReference type="Proteomes" id="UP000887229"/>
    </source>
</evidence>
<dbReference type="GeneID" id="70290191"/>
<protein>
    <submittedName>
        <fullName evidence="1">Uncharacterized protein</fullName>
    </submittedName>
</protein>
<dbReference type="OrthoDB" id="4158087at2759"/>
<proteinExistence type="predicted"/>
<gene>
    <name evidence="1" type="ORF">F5Z01DRAFT_360103</name>
</gene>
<dbReference type="PANTHER" id="PTHR37540:SF9">
    <property type="entry name" value="ZN(2)-C6 FUNGAL-TYPE DOMAIN-CONTAINING PROTEIN"/>
    <property type="match status" value="1"/>
</dbReference>
<sequence>MATQFLFVDQGAQHDRIAKRQIRQHVMKGKNAGRKIKRPSRLDIVSHGKEQKQWYPGAADETFSIAFQLVGLPVEVSPQSLRVIHEFFHFTTERMYPMQLGLSLDDSKRMWLKLFFADTETFECNLAMMQAANETYLGRGETSPRALTNLAKTFARVQQRILSPDALADSTVTIVISLVNQEHLRGDLSGATIHIAGLRRMVELRGGLDQLEHNPPLLMKICKMDLVYALQYGGQTAFFRDNLAEVRQTLRRQGCAMDREEAAAMVRHPESDLGGALREVLVDALSLGHLFNQDRGAGSVGLFAFQEIFLSIGFRLLRTCPMDGPPLVSPLRATCHTGLLLFAMSIFLRHDSKSVLDCTLATQRLKDTLARTICDEASEWRLWLMMMGAIWTLGDDQVAAWLRPMLSETASYLRLTTWTEARARLQRFPWINKLHDQPGREVWDQLRGNV</sequence>
<dbReference type="EMBL" id="MU251276">
    <property type="protein sequence ID" value="KAG9250563.1"/>
    <property type="molecule type" value="Genomic_DNA"/>
</dbReference>
<keyword evidence="2" id="KW-1185">Reference proteome</keyword>